<evidence type="ECO:0000313" key="1">
    <source>
        <dbReference type="EMBL" id="SVC49901.1"/>
    </source>
</evidence>
<organism evidence="1">
    <name type="scientific">marine metagenome</name>
    <dbReference type="NCBI Taxonomy" id="408172"/>
    <lineage>
        <taxon>unclassified sequences</taxon>
        <taxon>metagenomes</taxon>
        <taxon>ecological metagenomes</taxon>
    </lineage>
</organism>
<feature type="non-terminal residue" evidence="1">
    <location>
        <position position="1"/>
    </location>
</feature>
<proteinExistence type="predicted"/>
<dbReference type="AlphaFoldDB" id="A0A382MRC8"/>
<sequence>VAGVHLRVQYLRESLQFLDMELGELFIDAYDTLFFWDSTEASYLDVYSFYLANEYTYSSGTASIATAYFKAKNSLDSELIYLRPATRMVTPDNEPIIIKSYGKATINVD</sequence>
<gene>
    <name evidence="1" type="ORF">METZ01_LOCUS302755</name>
</gene>
<accession>A0A382MRC8</accession>
<protein>
    <submittedName>
        <fullName evidence="1">Uncharacterized protein</fullName>
    </submittedName>
</protein>
<dbReference type="EMBL" id="UINC01094561">
    <property type="protein sequence ID" value="SVC49901.1"/>
    <property type="molecule type" value="Genomic_DNA"/>
</dbReference>
<reference evidence="1" key="1">
    <citation type="submission" date="2018-05" db="EMBL/GenBank/DDBJ databases">
        <authorList>
            <person name="Lanie J.A."/>
            <person name="Ng W.-L."/>
            <person name="Kazmierczak K.M."/>
            <person name="Andrzejewski T.M."/>
            <person name="Davidsen T.M."/>
            <person name="Wayne K.J."/>
            <person name="Tettelin H."/>
            <person name="Glass J.I."/>
            <person name="Rusch D."/>
            <person name="Podicherti R."/>
            <person name="Tsui H.-C.T."/>
            <person name="Winkler M.E."/>
        </authorList>
    </citation>
    <scope>NUCLEOTIDE SEQUENCE</scope>
</reference>
<name>A0A382MRC8_9ZZZZ</name>